<dbReference type="Pfam" id="PF01431">
    <property type="entry name" value="Peptidase_M13"/>
    <property type="match status" value="1"/>
</dbReference>
<evidence type="ECO:0008006" key="14">
    <source>
        <dbReference type="Google" id="ProtNLM"/>
    </source>
</evidence>
<dbReference type="GO" id="GO:0046872">
    <property type="term" value="F:metal ion binding"/>
    <property type="evidence" value="ECO:0007669"/>
    <property type="project" value="UniProtKB-KW"/>
</dbReference>
<dbReference type="EMBL" id="CM000160">
    <property type="protein sequence ID" value="KRK04243.1"/>
    <property type="molecule type" value="Genomic_DNA"/>
</dbReference>
<keyword evidence="6" id="KW-0378">Hydrolase</keyword>
<dbReference type="Gene3D" id="1.10.1380.10">
    <property type="entry name" value="Neutral endopeptidase , domain2"/>
    <property type="match status" value="1"/>
</dbReference>
<name>A0A0R1E7Y7_DROYA</name>
<proteinExistence type="inferred from homology"/>
<keyword evidence="7" id="KW-0862">Zinc</keyword>
<comment type="subcellular location">
    <subcellularLocation>
        <location evidence="2">Cell membrane</location>
        <topology evidence="2">Single-pass type II membrane protein</topology>
    </subcellularLocation>
</comment>
<accession>A0A0R1E7Y7</accession>
<evidence type="ECO:0000259" key="11">
    <source>
        <dbReference type="Pfam" id="PF05649"/>
    </source>
</evidence>
<evidence type="ECO:0000256" key="8">
    <source>
        <dbReference type="ARBA" id="ARBA00023049"/>
    </source>
</evidence>
<keyword evidence="5" id="KW-0479">Metal-binding</keyword>
<dbReference type="PROSITE" id="PS51885">
    <property type="entry name" value="NEPRILYSIN"/>
    <property type="match status" value="1"/>
</dbReference>
<evidence type="ECO:0000256" key="6">
    <source>
        <dbReference type="ARBA" id="ARBA00022801"/>
    </source>
</evidence>
<keyword evidence="13" id="KW-1185">Reference proteome</keyword>
<reference evidence="12 13" key="2">
    <citation type="journal article" date="2007" name="PLoS Biol.">
        <title>Principles of genome evolution in the Drosophila melanogaster species group.</title>
        <authorList>
            <person name="Ranz J.M."/>
            <person name="Maurin D."/>
            <person name="Chan Y.S."/>
            <person name="von Grotthuss M."/>
            <person name="Hillier L.W."/>
            <person name="Roote J."/>
            <person name="Ashburner M."/>
            <person name="Bergman C.M."/>
        </authorList>
    </citation>
    <scope>NUCLEOTIDE SEQUENCE [LARGE SCALE GENOMIC DNA]</scope>
    <source>
        <strain evidence="13">Tai18E2 / Tucson 14021-0261.01</strain>
    </source>
</reference>
<dbReference type="InterPro" id="IPR008753">
    <property type="entry name" value="Peptidase_M13_N"/>
</dbReference>
<dbReference type="OrthoDB" id="6475849at2759"/>
<keyword evidence="9" id="KW-0175">Coiled coil</keyword>
<protein>
    <recommendedName>
        <fullName evidence="14">Endothelin-converting enzyme 1</fullName>
    </recommendedName>
</protein>
<evidence type="ECO:0000256" key="3">
    <source>
        <dbReference type="ARBA" id="ARBA00007357"/>
    </source>
</evidence>
<dbReference type="InterPro" id="IPR018497">
    <property type="entry name" value="Peptidase_M13_C"/>
</dbReference>
<comment type="similarity">
    <text evidence="3">Belongs to the peptidase M13 family.</text>
</comment>
<sequence>MLRALNTNRHFFFRQTINHIVYSNSSFQKKHKTMKLLYILIAGHVLSALVLAAPTDEDALYQDTPYTKELLRQAKAAEIESFLDQKTDPCKDFYTFSCGNYKRINSALRMHVASTGLFENLTKGFNRKILKMLSTPHDAHDTPEDIQVKHFYESCLRINELNYNQKLRRLIAEFGTMPVLEGSSWQEDDFNWVNTSARMGHRYGIRPIIAVEVSTDFLNNQRNIIYVSAQSFQLKTRSMYVNNETAFYRQKYQATIQQILEQYLGVEMELAMKTAKEMLDFEVDLANGLEDNKEHHDIKDQLELLTVAELRERYAPTFDTEQLIFVSMGEEISEQIYEMYRPYQQNVVEVIKRTPKRTVANYIFFRLIWKFMLHVEKSPKMLSDLCELCLPYTKKFFAKNLDNMIYRRYKNDKSFREIDNMWHKLKSTFREALLSSPELNWIEPSTRNLAIAKLEAMRLKLNNYSKENFTEDFAGLNFQTADNVENLRQFLELRAKQMRQLLHQPPKSFEYATLSFSPVNNPIENTITIPVALLQPFYIWSEVYPNAVIFGTLAFLIGHELIHGFDDGGRKFDDKGIQTDWWDEKSSSNFLKRRECFTKQYGRYVYDGIQLKESTAQKENIADNGGIRLAYAAYRKWFESQMTNSSSVNQVLAKETLPNLRYSANQLFFISFAQFWCNDVHPEVKTMQVLTDNHTPGKFRVIGTLSNLKEFSKEFNCPAESAMNPCEKCILY</sequence>
<evidence type="ECO:0000256" key="9">
    <source>
        <dbReference type="SAM" id="Coils"/>
    </source>
</evidence>
<feature type="domain" description="Peptidase M13 C-terminal" evidence="10">
    <location>
        <begin position="521"/>
        <end position="729"/>
    </location>
</feature>
<dbReference type="CDD" id="cd08662">
    <property type="entry name" value="M13"/>
    <property type="match status" value="1"/>
</dbReference>
<evidence type="ECO:0000259" key="10">
    <source>
        <dbReference type="Pfam" id="PF01431"/>
    </source>
</evidence>
<evidence type="ECO:0000256" key="2">
    <source>
        <dbReference type="ARBA" id="ARBA00004401"/>
    </source>
</evidence>
<dbReference type="InterPro" id="IPR000718">
    <property type="entry name" value="Peptidase_M13"/>
</dbReference>
<feature type="domain" description="Peptidase M13 N-terminal" evidence="11">
    <location>
        <begin position="89"/>
        <end position="461"/>
    </location>
</feature>
<dbReference type="GO" id="GO:0016485">
    <property type="term" value="P:protein processing"/>
    <property type="evidence" value="ECO:0007669"/>
    <property type="project" value="TreeGrafter"/>
</dbReference>
<organism evidence="12 13">
    <name type="scientific">Drosophila yakuba</name>
    <name type="common">Fruit fly</name>
    <dbReference type="NCBI Taxonomy" id="7245"/>
    <lineage>
        <taxon>Eukaryota</taxon>
        <taxon>Metazoa</taxon>
        <taxon>Ecdysozoa</taxon>
        <taxon>Arthropoda</taxon>
        <taxon>Hexapoda</taxon>
        <taxon>Insecta</taxon>
        <taxon>Pterygota</taxon>
        <taxon>Neoptera</taxon>
        <taxon>Endopterygota</taxon>
        <taxon>Diptera</taxon>
        <taxon>Brachycera</taxon>
        <taxon>Muscomorpha</taxon>
        <taxon>Ephydroidea</taxon>
        <taxon>Drosophilidae</taxon>
        <taxon>Drosophila</taxon>
        <taxon>Sophophora</taxon>
    </lineage>
</organism>
<dbReference type="PRINTS" id="PR00786">
    <property type="entry name" value="NEPRILYSIN"/>
</dbReference>
<gene>
    <name evidence="12" type="primary">Dyak\GE29072</name>
    <name evidence="12" type="synonym">GE29072</name>
    <name evidence="12" type="ORF">Dyak_GE29072</name>
</gene>
<reference evidence="12 13" key="1">
    <citation type="journal article" date="2007" name="Nature">
        <title>Evolution of genes and genomes on the Drosophila phylogeny.</title>
        <authorList>
            <consortium name="Drosophila 12 Genomes Consortium"/>
            <person name="Clark A.G."/>
            <person name="Eisen M.B."/>
            <person name="Smith D.R."/>
            <person name="Bergman C.M."/>
            <person name="Oliver B."/>
            <person name="Markow T.A."/>
            <person name="Kaufman T.C."/>
            <person name="Kellis M."/>
            <person name="Gelbart W."/>
            <person name="Iyer V.N."/>
            <person name="Pollard D.A."/>
            <person name="Sackton T.B."/>
            <person name="Larracuente A.M."/>
            <person name="Singh N.D."/>
            <person name="Abad J.P."/>
            <person name="Abt D.N."/>
            <person name="Adryan B."/>
            <person name="Aguade M."/>
            <person name="Akashi H."/>
            <person name="Anderson W.W."/>
            <person name="Aquadro C.F."/>
            <person name="Ardell D.H."/>
            <person name="Arguello R."/>
            <person name="Artieri C.G."/>
            <person name="Barbash D.A."/>
            <person name="Barker D."/>
            <person name="Barsanti P."/>
            <person name="Batterham P."/>
            <person name="Batzoglou S."/>
            <person name="Begun D."/>
            <person name="Bhutkar A."/>
            <person name="Blanco E."/>
            <person name="Bosak S.A."/>
            <person name="Bradley R.K."/>
            <person name="Brand A.D."/>
            <person name="Brent M.R."/>
            <person name="Brooks A.N."/>
            <person name="Brown R.H."/>
            <person name="Butlin R.K."/>
            <person name="Caggese C."/>
            <person name="Calvi B.R."/>
            <person name="Bernardo de Carvalho A."/>
            <person name="Caspi A."/>
            <person name="Castrezana S."/>
            <person name="Celniker S.E."/>
            <person name="Chang J.L."/>
            <person name="Chapple C."/>
            <person name="Chatterji S."/>
            <person name="Chinwalla A."/>
            <person name="Civetta A."/>
            <person name="Clifton S.W."/>
            <person name="Comeron J.M."/>
            <person name="Costello J.C."/>
            <person name="Coyne J.A."/>
            <person name="Daub J."/>
            <person name="David R.G."/>
            <person name="Delcher A.L."/>
            <person name="Delehaunty K."/>
            <person name="Do C.B."/>
            <person name="Ebling H."/>
            <person name="Edwards K."/>
            <person name="Eickbush T."/>
            <person name="Evans J.D."/>
            <person name="Filipski A."/>
            <person name="Findeiss S."/>
            <person name="Freyhult E."/>
            <person name="Fulton L."/>
            <person name="Fulton R."/>
            <person name="Garcia A.C."/>
            <person name="Gardiner A."/>
            <person name="Garfield D.A."/>
            <person name="Garvin B.E."/>
            <person name="Gibson G."/>
            <person name="Gilbert D."/>
            <person name="Gnerre S."/>
            <person name="Godfrey J."/>
            <person name="Good R."/>
            <person name="Gotea V."/>
            <person name="Gravely B."/>
            <person name="Greenberg A.J."/>
            <person name="Griffiths-Jones S."/>
            <person name="Gross S."/>
            <person name="Guigo R."/>
            <person name="Gustafson E.A."/>
            <person name="Haerty W."/>
            <person name="Hahn M.W."/>
            <person name="Halligan D.L."/>
            <person name="Halpern A.L."/>
            <person name="Halter G.M."/>
            <person name="Han M.V."/>
            <person name="Heger A."/>
            <person name="Hillier L."/>
            <person name="Hinrichs A.S."/>
            <person name="Holmes I."/>
            <person name="Hoskins R.A."/>
            <person name="Hubisz M.J."/>
            <person name="Hultmark D."/>
            <person name="Huntley M.A."/>
            <person name="Jaffe D.B."/>
            <person name="Jagadeeshan S."/>
            <person name="Jeck W.R."/>
            <person name="Johnson J."/>
            <person name="Jones C.D."/>
            <person name="Jordan W.C."/>
            <person name="Karpen G.H."/>
            <person name="Kataoka E."/>
            <person name="Keightley P.D."/>
            <person name="Kheradpour P."/>
            <person name="Kirkness E.F."/>
            <person name="Koerich L.B."/>
            <person name="Kristiansen K."/>
            <person name="Kudrna D."/>
            <person name="Kulathinal R.J."/>
            <person name="Kumar S."/>
            <person name="Kwok R."/>
            <person name="Lander E."/>
            <person name="Langley C.H."/>
            <person name="Lapoint R."/>
            <person name="Lazzaro B.P."/>
            <person name="Lee S.J."/>
            <person name="Levesque L."/>
            <person name="Li R."/>
            <person name="Lin C.F."/>
            <person name="Lin M.F."/>
            <person name="Lindblad-Toh K."/>
            <person name="Llopart A."/>
            <person name="Long M."/>
            <person name="Low L."/>
            <person name="Lozovsky E."/>
            <person name="Lu J."/>
            <person name="Luo M."/>
            <person name="Machado C.A."/>
            <person name="Makalowski W."/>
            <person name="Marzo M."/>
            <person name="Matsuda M."/>
            <person name="Matzkin L."/>
            <person name="McAllister B."/>
            <person name="McBride C.S."/>
            <person name="McKernan B."/>
            <person name="McKernan K."/>
            <person name="Mendez-Lago M."/>
            <person name="Minx P."/>
            <person name="Mollenhauer M.U."/>
            <person name="Montooth K."/>
            <person name="Mount S.M."/>
            <person name="Mu X."/>
            <person name="Myers E."/>
            <person name="Negre B."/>
            <person name="Newfeld S."/>
            <person name="Nielsen R."/>
            <person name="Noor M.A."/>
            <person name="O'Grady P."/>
            <person name="Pachter L."/>
            <person name="Papaceit M."/>
            <person name="Parisi M.J."/>
            <person name="Parisi M."/>
            <person name="Parts L."/>
            <person name="Pedersen J.S."/>
            <person name="Pesole G."/>
            <person name="Phillippy A.M."/>
            <person name="Ponting C.P."/>
            <person name="Pop M."/>
            <person name="Porcelli D."/>
            <person name="Powell J.R."/>
            <person name="Prohaska S."/>
            <person name="Pruitt K."/>
            <person name="Puig M."/>
            <person name="Quesneville H."/>
            <person name="Ram K.R."/>
            <person name="Rand D."/>
            <person name="Rasmussen M.D."/>
            <person name="Reed L.K."/>
            <person name="Reenan R."/>
            <person name="Reily A."/>
            <person name="Remington K.A."/>
            <person name="Rieger T.T."/>
            <person name="Ritchie M.G."/>
            <person name="Robin C."/>
            <person name="Rogers Y.H."/>
            <person name="Rohde C."/>
            <person name="Rozas J."/>
            <person name="Rubenfield M.J."/>
            <person name="Ruiz A."/>
            <person name="Russo S."/>
            <person name="Salzberg S.L."/>
            <person name="Sanchez-Gracia A."/>
            <person name="Saranga D.J."/>
            <person name="Sato H."/>
            <person name="Schaeffer S.W."/>
            <person name="Schatz M.C."/>
            <person name="Schlenke T."/>
            <person name="Schwartz R."/>
            <person name="Segarra C."/>
            <person name="Singh R.S."/>
            <person name="Sirot L."/>
            <person name="Sirota M."/>
            <person name="Sisneros N.B."/>
            <person name="Smith C.D."/>
            <person name="Smith T.F."/>
            <person name="Spieth J."/>
            <person name="Stage D.E."/>
            <person name="Stark A."/>
            <person name="Stephan W."/>
            <person name="Strausberg R.L."/>
            <person name="Strempel S."/>
            <person name="Sturgill D."/>
            <person name="Sutton G."/>
            <person name="Sutton G.G."/>
            <person name="Tao W."/>
            <person name="Teichmann S."/>
            <person name="Tobari Y.N."/>
            <person name="Tomimura Y."/>
            <person name="Tsolas J.M."/>
            <person name="Valente V.L."/>
            <person name="Venter E."/>
            <person name="Venter J.C."/>
            <person name="Vicario S."/>
            <person name="Vieira F.G."/>
            <person name="Vilella A.J."/>
            <person name="Villasante A."/>
            <person name="Walenz B."/>
            <person name="Wang J."/>
            <person name="Wasserman M."/>
            <person name="Watts T."/>
            <person name="Wilson D."/>
            <person name="Wilson R.K."/>
            <person name="Wing R.A."/>
            <person name="Wolfner M.F."/>
            <person name="Wong A."/>
            <person name="Wong G.K."/>
            <person name="Wu C.I."/>
            <person name="Wu G."/>
            <person name="Yamamoto D."/>
            <person name="Yang H.P."/>
            <person name="Yang S.P."/>
            <person name="Yorke J.A."/>
            <person name="Yoshida K."/>
            <person name="Zdobnov E."/>
            <person name="Zhang P."/>
            <person name="Zhang Y."/>
            <person name="Zimin A.V."/>
            <person name="Baldwin J."/>
            <person name="Abdouelleil A."/>
            <person name="Abdulkadir J."/>
            <person name="Abebe A."/>
            <person name="Abera B."/>
            <person name="Abreu J."/>
            <person name="Acer S.C."/>
            <person name="Aftuck L."/>
            <person name="Alexander A."/>
            <person name="An P."/>
            <person name="Anderson E."/>
            <person name="Anderson S."/>
            <person name="Arachi H."/>
            <person name="Azer M."/>
            <person name="Bachantsang P."/>
            <person name="Barry A."/>
            <person name="Bayul T."/>
            <person name="Berlin A."/>
            <person name="Bessette D."/>
            <person name="Bloom T."/>
            <person name="Blye J."/>
            <person name="Boguslavskiy L."/>
            <person name="Bonnet C."/>
            <person name="Boukhgalter B."/>
            <person name="Bourzgui I."/>
            <person name="Brown A."/>
            <person name="Cahill P."/>
            <person name="Channer S."/>
            <person name="Cheshatsang Y."/>
            <person name="Chuda L."/>
            <person name="Citroen M."/>
            <person name="Collymore A."/>
            <person name="Cooke P."/>
            <person name="Costello M."/>
            <person name="D'Aco K."/>
            <person name="Daza R."/>
            <person name="De Haan G."/>
            <person name="DeGray S."/>
            <person name="DeMaso C."/>
            <person name="Dhargay N."/>
            <person name="Dooley K."/>
            <person name="Dooley E."/>
            <person name="Doricent M."/>
            <person name="Dorje P."/>
            <person name="Dorjee K."/>
            <person name="Dupes A."/>
            <person name="Elong R."/>
            <person name="Falk J."/>
            <person name="Farina A."/>
            <person name="Faro S."/>
            <person name="Ferguson D."/>
            <person name="Fisher S."/>
            <person name="Foley C.D."/>
            <person name="Franke A."/>
            <person name="Friedrich D."/>
            <person name="Gadbois L."/>
            <person name="Gearin G."/>
            <person name="Gearin C.R."/>
            <person name="Giannoukos G."/>
            <person name="Goode T."/>
            <person name="Graham J."/>
            <person name="Grandbois E."/>
            <person name="Grewal S."/>
            <person name="Gyaltsen K."/>
            <person name="Hafez N."/>
            <person name="Hagos B."/>
            <person name="Hall J."/>
            <person name="Henson C."/>
            <person name="Hollinger A."/>
            <person name="Honan T."/>
            <person name="Huard M.D."/>
            <person name="Hughes L."/>
            <person name="Hurhula B."/>
            <person name="Husby M.E."/>
            <person name="Kamat A."/>
            <person name="Kanga B."/>
            <person name="Kashin S."/>
            <person name="Khazanovich D."/>
            <person name="Kisner P."/>
            <person name="Lance K."/>
            <person name="Lara M."/>
            <person name="Lee W."/>
            <person name="Lennon N."/>
            <person name="Letendre F."/>
            <person name="LeVine R."/>
            <person name="Lipovsky A."/>
            <person name="Liu X."/>
            <person name="Liu J."/>
            <person name="Liu S."/>
            <person name="Lokyitsang T."/>
            <person name="Lokyitsang Y."/>
            <person name="Lubonja R."/>
            <person name="Lui A."/>
            <person name="MacDonald P."/>
            <person name="Magnisalis V."/>
            <person name="Maru K."/>
            <person name="Matthews C."/>
            <person name="McCusker W."/>
            <person name="McDonough S."/>
            <person name="Mehta T."/>
            <person name="Meldrim J."/>
            <person name="Meneus L."/>
            <person name="Mihai O."/>
            <person name="Mihalev A."/>
            <person name="Mihova T."/>
            <person name="Mittelman R."/>
            <person name="Mlenga V."/>
            <person name="Montmayeur A."/>
            <person name="Mulrain L."/>
            <person name="Navidi A."/>
            <person name="Naylor J."/>
            <person name="Negash T."/>
            <person name="Nguyen T."/>
            <person name="Nguyen N."/>
            <person name="Nicol R."/>
            <person name="Norbu C."/>
            <person name="Norbu N."/>
            <person name="Novod N."/>
            <person name="O'Neill B."/>
            <person name="Osman S."/>
            <person name="Markiewicz E."/>
            <person name="Oyono O.L."/>
            <person name="Patti C."/>
            <person name="Phunkhang P."/>
            <person name="Pierre F."/>
            <person name="Priest M."/>
            <person name="Raghuraman S."/>
            <person name="Rege F."/>
            <person name="Reyes R."/>
            <person name="Rise C."/>
            <person name="Rogov P."/>
            <person name="Ross K."/>
            <person name="Ryan E."/>
            <person name="Settipalli S."/>
            <person name="Shea T."/>
            <person name="Sherpa N."/>
            <person name="Shi L."/>
            <person name="Shih D."/>
            <person name="Sparrow T."/>
            <person name="Spaulding J."/>
            <person name="Stalker J."/>
            <person name="Stange-Thomann N."/>
            <person name="Stavropoulos S."/>
            <person name="Stone C."/>
            <person name="Strader C."/>
            <person name="Tesfaye S."/>
            <person name="Thomson T."/>
            <person name="Thoulutsang Y."/>
            <person name="Thoulutsang D."/>
            <person name="Topham K."/>
            <person name="Topping I."/>
            <person name="Tsamla T."/>
            <person name="Vassiliev H."/>
            <person name="Vo A."/>
            <person name="Wangchuk T."/>
            <person name="Wangdi T."/>
            <person name="Weiand M."/>
            <person name="Wilkinson J."/>
            <person name="Wilson A."/>
            <person name="Yadav S."/>
            <person name="Young G."/>
            <person name="Yu Q."/>
            <person name="Zembek L."/>
            <person name="Zhong D."/>
            <person name="Zimmer A."/>
            <person name="Zwirko Z."/>
            <person name="Jaffe D.B."/>
            <person name="Alvarez P."/>
            <person name="Brockman W."/>
            <person name="Butler J."/>
            <person name="Chin C."/>
            <person name="Gnerre S."/>
            <person name="Grabherr M."/>
            <person name="Kleber M."/>
            <person name="Mauceli E."/>
            <person name="MacCallum I."/>
        </authorList>
    </citation>
    <scope>NUCLEOTIDE SEQUENCE [LARGE SCALE GENOMIC DNA]</scope>
    <source>
        <strain evidence="13">Tai18E2 / Tucson 14021-0261.01</strain>
    </source>
</reference>
<evidence type="ECO:0000256" key="5">
    <source>
        <dbReference type="ARBA" id="ARBA00022723"/>
    </source>
</evidence>
<dbReference type="Pfam" id="PF05649">
    <property type="entry name" value="Peptidase_M13_N"/>
    <property type="match status" value="1"/>
</dbReference>
<dbReference type="InterPro" id="IPR042089">
    <property type="entry name" value="Peptidase_M13_dom_2"/>
</dbReference>
<evidence type="ECO:0000256" key="1">
    <source>
        <dbReference type="ARBA" id="ARBA00001947"/>
    </source>
</evidence>
<dbReference type="PANTHER" id="PTHR11733">
    <property type="entry name" value="ZINC METALLOPROTEASE FAMILY M13 NEPRILYSIN-RELATED"/>
    <property type="match status" value="1"/>
</dbReference>
<dbReference type="GO" id="GO:0005886">
    <property type="term" value="C:plasma membrane"/>
    <property type="evidence" value="ECO:0007669"/>
    <property type="project" value="UniProtKB-SubCell"/>
</dbReference>
<dbReference type="Proteomes" id="UP000002282">
    <property type="component" value="Chromosome 3R"/>
</dbReference>
<dbReference type="Gene3D" id="3.40.390.10">
    <property type="entry name" value="Collagenase (Catalytic Domain)"/>
    <property type="match status" value="1"/>
</dbReference>
<dbReference type="SMR" id="A0A0R1E7Y7"/>
<dbReference type="InterPro" id="IPR024079">
    <property type="entry name" value="MetalloPept_cat_dom_sf"/>
</dbReference>
<evidence type="ECO:0000256" key="4">
    <source>
        <dbReference type="ARBA" id="ARBA00022670"/>
    </source>
</evidence>
<evidence type="ECO:0000313" key="12">
    <source>
        <dbReference type="EMBL" id="KRK04243.1"/>
    </source>
</evidence>
<evidence type="ECO:0000313" key="13">
    <source>
        <dbReference type="Proteomes" id="UP000002282"/>
    </source>
</evidence>
<dbReference type="AlphaFoldDB" id="A0A0R1E7Y7"/>
<dbReference type="SUPFAM" id="SSF55486">
    <property type="entry name" value="Metalloproteases ('zincins'), catalytic domain"/>
    <property type="match status" value="1"/>
</dbReference>
<dbReference type="GO" id="GO:0004222">
    <property type="term" value="F:metalloendopeptidase activity"/>
    <property type="evidence" value="ECO:0007669"/>
    <property type="project" value="InterPro"/>
</dbReference>
<dbReference type="PANTHER" id="PTHR11733:SF238">
    <property type="entry name" value="FI07649P-RELATED"/>
    <property type="match status" value="1"/>
</dbReference>
<comment type="cofactor">
    <cofactor evidence="1">
        <name>Zn(2+)</name>
        <dbReference type="ChEBI" id="CHEBI:29105"/>
    </cofactor>
</comment>
<evidence type="ECO:0000256" key="7">
    <source>
        <dbReference type="ARBA" id="ARBA00022833"/>
    </source>
</evidence>
<dbReference type="KEGG" id="dya:Dyak_GE29072"/>
<feature type="coiled-coil region" evidence="9">
    <location>
        <begin position="447"/>
        <end position="501"/>
    </location>
</feature>
<keyword evidence="8" id="KW-0482">Metalloprotease</keyword>
<keyword evidence="4" id="KW-0645">Protease</keyword>